<keyword evidence="5 8" id="KW-1133">Transmembrane helix</keyword>
<evidence type="ECO:0000256" key="2">
    <source>
        <dbReference type="ARBA" id="ARBA00010867"/>
    </source>
</evidence>
<evidence type="ECO:0000256" key="1">
    <source>
        <dbReference type="ARBA" id="ARBA00004304"/>
    </source>
</evidence>
<keyword evidence="6 8" id="KW-0496">Mitochondrion</keyword>
<gene>
    <name evidence="9" type="ORF">PACLA_8A068703</name>
</gene>
<evidence type="ECO:0000256" key="3">
    <source>
        <dbReference type="ARBA" id="ARBA00022692"/>
    </source>
</evidence>
<keyword evidence="8" id="KW-0813">Transport</keyword>
<dbReference type="Proteomes" id="UP001152795">
    <property type="component" value="Unassembled WGS sequence"/>
</dbReference>
<proteinExistence type="inferred from homology"/>
<comment type="subcellular location">
    <subcellularLocation>
        <location evidence="8">Mitochondrion inner membrane</location>
        <topology evidence="8">Single-pass membrane protein</topology>
    </subcellularLocation>
    <subcellularLocation>
        <location evidence="1">Mitochondrion membrane</location>
        <topology evidence="1">Single-pass membrane protein</topology>
    </subcellularLocation>
</comment>
<dbReference type="InterPro" id="IPR013261">
    <property type="entry name" value="Tim21"/>
</dbReference>
<evidence type="ECO:0000256" key="7">
    <source>
        <dbReference type="ARBA" id="ARBA00023136"/>
    </source>
</evidence>
<dbReference type="OrthoDB" id="436405at2759"/>
<accession>A0A7D9E230</accession>
<comment type="subunit">
    <text evidence="8">Component of the TIM23 complex.</text>
</comment>
<evidence type="ECO:0000313" key="9">
    <source>
        <dbReference type="EMBL" id="CAB3996906.1"/>
    </source>
</evidence>
<evidence type="ECO:0000256" key="4">
    <source>
        <dbReference type="ARBA" id="ARBA00022946"/>
    </source>
</evidence>
<name>A0A7D9E230_PARCT</name>
<dbReference type="GO" id="GO:0030150">
    <property type="term" value="P:protein import into mitochondrial matrix"/>
    <property type="evidence" value="ECO:0007669"/>
    <property type="project" value="UniProtKB-UniRule"/>
</dbReference>
<keyword evidence="4" id="KW-0809">Transit peptide</keyword>
<comment type="caution">
    <text evidence="9">The sequence shown here is derived from an EMBL/GenBank/DDBJ whole genome shotgun (WGS) entry which is preliminary data.</text>
</comment>
<dbReference type="PANTHER" id="PTHR13032:SF6">
    <property type="entry name" value="MITOCHONDRIAL IMPORT INNER MEMBRANE TRANSLOCASE SUBUNIT TIM21"/>
    <property type="match status" value="1"/>
</dbReference>
<keyword evidence="3 8" id="KW-0812">Transmembrane</keyword>
<reference evidence="9" key="1">
    <citation type="submission" date="2020-04" db="EMBL/GenBank/DDBJ databases">
        <authorList>
            <person name="Alioto T."/>
            <person name="Alioto T."/>
            <person name="Gomez Garrido J."/>
        </authorList>
    </citation>
    <scope>NUCLEOTIDE SEQUENCE</scope>
    <source>
        <strain evidence="9">A484AB</strain>
    </source>
</reference>
<dbReference type="Pfam" id="PF08294">
    <property type="entry name" value="TIM21"/>
    <property type="match status" value="1"/>
</dbReference>
<keyword evidence="8" id="KW-0811">Translocation</keyword>
<evidence type="ECO:0000313" key="10">
    <source>
        <dbReference type="Proteomes" id="UP001152795"/>
    </source>
</evidence>
<protein>
    <recommendedName>
        <fullName evidence="8">Mitochondrial import inner membrane translocase subunit Tim21</fullName>
    </recommendedName>
</protein>
<dbReference type="EMBL" id="CACRXK020002974">
    <property type="protein sequence ID" value="CAB3996906.1"/>
    <property type="molecule type" value="Genomic_DNA"/>
</dbReference>
<evidence type="ECO:0000256" key="5">
    <source>
        <dbReference type="ARBA" id="ARBA00022989"/>
    </source>
</evidence>
<dbReference type="InterPro" id="IPR038552">
    <property type="entry name" value="Tim21_IMS_sf"/>
</dbReference>
<dbReference type="Gene3D" id="3.10.450.320">
    <property type="entry name" value="Mitochondrial import inner membrane translocase subunit Tim21"/>
    <property type="match status" value="1"/>
</dbReference>
<keyword evidence="8" id="KW-0653">Protein transport</keyword>
<organism evidence="9 10">
    <name type="scientific">Paramuricea clavata</name>
    <name type="common">Red gorgonian</name>
    <name type="synonym">Violescent sea-whip</name>
    <dbReference type="NCBI Taxonomy" id="317549"/>
    <lineage>
        <taxon>Eukaryota</taxon>
        <taxon>Metazoa</taxon>
        <taxon>Cnidaria</taxon>
        <taxon>Anthozoa</taxon>
        <taxon>Octocorallia</taxon>
        <taxon>Malacalcyonacea</taxon>
        <taxon>Plexauridae</taxon>
        <taxon>Paramuricea</taxon>
    </lineage>
</organism>
<sequence length="267" mass="30674">MTTFWLNKCLNPFKLKNPSAFSLRTQVLLRNAAFSSCAHRIYEQNLTKQMVHESKPRKIYGQYCNIKQREKDLDLCTFGSVTRQFHGSSSSVRFQEEKKPESLQELVEATERPQTALTVSQKVAQAGKDVSYFAIILAGFAVTGGLLWYVFSELFLSSSPNKIYADALKKVKLNEEVLNALGEPIKAYGEETSRGRRRHVSFQEYIVAGENYMRVKFYVSGTHRKGTVHVDVKQVSARRYEYRFIFVEMEGFPPLTIIIEDNRLETD</sequence>
<comment type="function">
    <text evidence="8">Essential component of the TIM23 complex, a complex that mediates the translocation of transit peptide-containing proteins across the mitochondrial inner membrane.</text>
</comment>
<dbReference type="PANTHER" id="PTHR13032">
    <property type="entry name" value="MITOCHONDRIAL IMPORT INNER MEMBRANE TRANSLOCASE SUBUNIT TIM21"/>
    <property type="match status" value="1"/>
</dbReference>
<comment type="similarity">
    <text evidence="2 8">Belongs to the TIM21 family.</text>
</comment>
<feature type="transmembrane region" description="Helical" evidence="8">
    <location>
        <begin position="130"/>
        <end position="151"/>
    </location>
</feature>
<keyword evidence="10" id="KW-1185">Reference proteome</keyword>
<dbReference type="GO" id="GO:0005744">
    <property type="term" value="C:TIM23 mitochondrial import inner membrane translocase complex"/>
    <property type="evidence" value="ECO:0007669"/>
    <property type="project" value="UniProtKB-UniRule"/>
</dbReference>
<evidence type="ECO:0000256" key="6">
    <source>
        <dbReference type="ARBA" id="ARBA00023128"/>
    </source>
</evidence>
<dbReference type="AlphaFoldDB" id="A0A7D9E230"/>
<keyword evidence="7 8" id="KW-0472">Membrane</keyword>
<keyword evidence="8" id="KW-0999">Mitochondrion inner membrane</keyword>
<evidence type="ECO:0000256" key="8">
    <source>
        <dbReference type="RuleBase" id="RU367142"/>
    </source>
</evidence>